<dbReference type="GO" id="GO:0003700">
    <property type="term" value="F:DNA-binding transcription factor activity"/>
    <property type="evidence" value="ECO:0007669"/>
    <property type="project" value="InterPro"/>
</dbReference>
<dbReference type="InterPro" id="IPR000835">
    <property type="entry name" value="HTH_MarR-typ"/>
</dbReference>
<dbReference type="GO" id="GO:0006950">
    <property type="term" value="P:response to stress"/>
    <property type="evidence" value="ECO:0007669"/>
    <property type="project" value="TreeGrafter"/>
</dbReference>
<evidence type="ECO:0000259" key="4">
    <source>
        <dbReference type="PROSITE" id="PS50995"/>
    </source>
</evidence>
<dbReference type="PROSITE" id="PS50995">
    <property type="entry name" value="HTH_MARR_2"/>
    <property type="match status" value="1"/>
</dbReference>
<name>A0A0U3PTT7_9HYPH</name>
<dbReference type="InterPro" id="IPR036390">
    <property type="entry name" value="WH_DNA-bd_sf"/>
</dbReference>
<dbReference type="InterPro" id="IPR036388">
    <property type="entry name" value="WH-like_DNA-bd_sf"/>
</dbReference>
<keyword evidence="1" id="KW-0805">Transcription regulation</keyword>
<dbReference type="PANTHER" id="PTHR33164:SF95">
    <property type="entry name" value="TRANSCRIPTIONAL REGULATOR"/>
    <property type="match status" value="1"/>
</dbReference>
<keyword evidence="6" id="KW-1185">Reference proteome</keyword>
<dbReference type="PRINTS" id="PR00598">
    <property type="entry name" value="HTHMARR"/>
</dbReference>
<dbReference type="PROSITE" id="PS01117">
    <property type="entry name" value="HTH_MARR_1"/>
    <property type="match status" value="1"/>
</dbReference>
<dbReference type="Proteomes" id="UP000064921">
    <property type="component" value="Chromosome"/>
</dbReference>
<dbReference type="PANTHER" id="PTHR33164">
    <property type="entry name" value="TRANSCRIPTIONAL REGULATOR, MARR FAMILY"/>
    <property type="match status" value="1"/>
</dbReference>
<feature type="domain" description="HTH marR-type" evidence="4">
    <location>
        <begin position="1"/>
        <end position="139"/>
    </location>
</feature>
<sequence length="154" mass="16999">MKANEIYGQPGYLLRRTHQLATSAFGQINADVDLTAVQFAALLHIRDTPGIDATRLAEAIRFDRTTIGHVIGRLEHKGLILRTEGSIDRRTKQLRITAKGSDLLAKVGPRVPDVNEIILAPLEPAQREEFLKLLGILERNASSQISQDNSSQPV</sequence>
<keyword evidence="3" id="KW-0804">Transcription</keyword>
<protein>
    <recommendedName>
        <fullName evidence="4">HTH marR-type domain-containing protein</fullName>
    </recommendedName>
</protein>
<organism evidence="5 6">
    <name type="scientific">Pannonibacter phragmitetus</name>
    <dbReference type="NCBI Taxonomy" id="121719"/>
    <lineage>
        <taxon>Bacteria</taxon>
        <taxon>Pseudomonadati</taxon>
        <taxon>Pseudomonadota</taxon>
        <taxon>Alphaproteobacteria</taxon>
        <taxon>Hyphomicrobiales</taxon>
        <taxon>Stappiaceae</taxon>
        <taxon>Pannonibacter</taxon>
    </lineage>
</organism>
<evidence type="ECO:0000256" key="1">
    <source>
        <dbReference type="ARBA" id="ARBA00023015"/>
    </source>
</evidence>
<dbReference type="InterPro" id="IPR023187">
    <property type="entry name" value="Tscrpt_reg_MarR-type_CS"/>
</dbReference>
<reference evidence="5 6" key="1">
    <citation type="submission" date="2015-10" db="EMBL/GenBank/DDBJ databases">
        <title>The world's first case of liver abscess caused by Pannonibacter phragmitetus.</title>
        <authorList>
            <person name="Ming D."/>
            <person name="Wang M."/>
            <person name="Zhou Y."/>
            <person name="Jiang T."/>
            <person name="Hu S."/>
        </authorList>
    </citation>
    <scope>NUCLEOTIDE SEQUENCE [LARGE SCALE GENOMIC DNA]</scope>
    <source>
        <strain evidence="5 6">31801</strain>
    </source>
</reference>
<dbReference type="SUPFAM" id="SSF46785">
    <property type="entry name" value="Winged helix' DNA-binding domain"/>
    <property type="match status" value="1"/>
</dbReference>
<dbReference type="KEGG" id="pphr:APZ00_11170"/>
<dbReference type="SMART" id="SM00347">
    <property type="entry name" value="HTH_MARR"/>
    <property type="match status" value="1"/>
</dbReference>
<dbReference type="Gene3D" id="1.10.10.10">
    <property type="entry name" value="Winged helix-like DNA-binding domain superfamily/Winged helix DNA-binding domain"/>
    <property type="match status" value="1"/>
</dbReference>
<dbReference type="EMBL" id="CP013068">
    <property type="protein sequence ID" value="ALV27556.1"/>
    <property type="molecule type" value="Genomic_DNA"/>
</dbReference>
<dbReference type="InterPro" id="IPR039422">
    <property type="entry name" value="MarR/SlyA-like"/>
</dbReference>
<evidence type="ECO:0000313" key="5">
    <source>
        <dbReference type="EMBL" id="ALV27556.1"/>
    </source>
</evidence>
<gene>
    <name evidence="5" type="ORF">APZ00_11170</name>
</gene>
<evidence type="ECO:0000256" key="3">
    <source>
        <dbReference type="ARBA" id="ARBA00023163"/>
    </source>
</evidence>
<proteinExistence type="predicted"/>
<evidence type="ECO:0000313" key="6">
    <source>
        <dbReference type="Proteomes" id="UP000064921"/>
    </source>
</evidence>
<evidence type="ECO:0000256" key="2">
    <source>
        <dbReference type="ARBA" id="ARBA00023125"/>
    </source>
</evidence>
<dbReference type="GO" id="GO:0003677">
    <property type="term" value="F:DNA binding"/>
    <property type="evidence" value="ECO:0007669"/>
    <property type="project" value="UniProtKB-KW"/>
</dbReference>
<dbReference type="Pfam" id="PF01047">
    <property type="entry name" value="MarR"/>
    <property type="match status" value="1"/>
</dbReference>
<keyword evidence="2" id="KW-0238">DNA-binding</keyword>
<dbReference type="AlphaFoldDB" id="A0A0U3PTT7"/>
<accession>A0A0U3PTT7</accession>
<dbReference type="STRING" id="121719.APZ00_11170"/>